<accession>A0A832VYW5</accession>
<comment type="cofactor">
    <cofactor evidence="1 7">
        <name>pyridoxal 5'-phosphate</name>
        <dbReference type="ChEBI" id="CHEBI:597326"/>
    </cofactor>
</comment>
<organism evidence="9 10">
    <name type="scientific">Methermicoccus shengliensis</name>
    <dbReference type="NCBI Taxonomy" id="660064"/>
    <lineage>
        <taxon>Archaea</taxon>
        <taxon>Methanobacteriati</taxon>
        <taxon>Methanobacteriota</taxon>
        <taxon>Stenosarchaea group</taxon>
        <taxon>Methanomicrobia</taxon>
        <taxon>Methanosarcinales</taxon>
        <taxon>Methermicoccaceae</taxon>
        <taxon>Methermicoccus</taxon>
    </lineage>
</organism>
<dbReference type="Gene3D" id="3.90.1150.10">
    <property type="entry name" value="Aspartate Aminotransferase, domain 1"/>
    <property type="match status" value="1"/>
</dbReference>
<dbReference type="PROSITE" id="PS00595">
    <property type="entry name" value="AA_TRANSFER_CLASS_5"/>
    <property type="match status" value="1"/>
</dbReference>
<evidence type="ECO:0000256" key="5">
    <source>
        <dbReference type="ARBA" id="ARBA00022898"/>
    </source>
</evidence>
<evidence type="ECO:0000256" key="3">
    <source>
        <dbReference type="ARBA" id="ARBA00022576"/>
    </source>
</evidence>
<dbReference type="AlphaFoldDB" id="A0A832VYW5"/>
<evidence type="ECO:0000256" key="6">
    <source>
        <dbReference type="RuleBase" id="RU004075"/>
    </source>
</evidence>
<dbReference type="Proteomes" id="UP000600363">
    <property type="component" value="Unassembled WGS sequence"/>
</dbReference>
<dbReference type="SUPFAM" id="SSF53383">
    <property type="entry name" value="PLP-dependent transferases"/>
    <property type="match status" value="1"/>
</dbReference>
<proteinExistence type="inferred from homology"/>
<keyword evidence="5" id="KW-0663">Pyridoxal phosphate</keyword>
<dbReference type="InterPro" id="IPR024169">
    <property type="entry name" value="SP_NH2Trfase/AEP_transaminase"/>
</dbReference>
<evidence type="ECO:0000256" key="4">
    <source>
        <dbReference type="ARBA" id="ARBA00022679"/>
    </source>
</evidence>
<dbReference type="Gene3D" id="3.40.640.10">
    <property type="entry name" value="Type I PLP-dependent aspartate aminotransferase-like (Major domain)"/>
    <property type="match status" value="1"/>
</dbReference>
<feature type="domain" description="Aminotransferase class V" evidence="8">
    <location>
        <begin position="25"/>
        <end position="323"/>
    </location>
</feature>
<evidence type="ECO:0000256" key="7">
    <source>
        <dbReference type="RuleBase" id="RU004504"/>
    </source>
</evidence>
<keyword evidence="4 9" id="KW-0808">Transferase</keyword>
<comment type="similarity">
    <text evidence="2 6">Belongs to the class-V pyridoxal-phosphate-dependent aminotransferase family.</text>
</comment>
<evidence type="ECO:0000313" key="9">
    <source>
        <dbReference type="EMBL" id="HIH69064.1"/>
    </source>
</evidence>
<dbReference type="GO" id="GO:0008453">
    <property type="term" value="F:alanine-glyoxylate transaminase activity"/>
    <property type="evidence" value="ECO:0007669"/>
    <property type="project" value="TreeGrafter"/>
</dbReference>
<dbReference type="InterPro" id="IPR015424">
    <property type="entry name" value="PyrdxlP-dep_Trfase"/>
</dbReference>
<dbReference type="Pfam" id="PF00266">
    <property type="entry name" value="Aminotran_5"/>
    <property type="match status" value="1"/>
</dbReference>
<dbReference type="EMBL" id="DUIH01000002">
    <property type="protein sequence ID" value="HIH69064.1"/>
    <property type="molecule type" value="Genomic_DNA"/>
</dbReference>
<dbReference type="InterPro" id="IPR015422">
    <property type="entry name" value="PyrdxlP-dep_Trfase_small"/>
</dbReference>
<evidence type="ECO:0000259" key="8">
    <source>
        <dbReference type="Pfam" id="PF00266"/>
    </source>
</evidence>
<reference evidence="9" key="1">
    <citation type="journal article" date="2020" name="bioRxiv">
        <title>A rank-normalized archaeal taxonomy based on genome phylogeny resolves widespread incomplete and uneven classifications.</title>
        <authorList>
            <person name="Rinke C."/>
            <person name="Chuvochina M."/>
            <person name="Mussig A.J."/>
            <person name="Chaumeil P.-A."/>
            <person name="Waite D.W."/>
            <person name="Whitman W.B."/>
            <person name="Parks D.H."/>
            <person name="Hugenholtz P."/>
        </authorList>
    </citation>
    <scope>NUCLEOTIDE SEQUENCE</scope>
    <source>
        <strain evidence="9">UBA12518</strain>
    </source>
</reference>
<sequence>MDDTYLMIPGPVPVASRILRAMAKPMISHRGSEFSRLYEYCAEGLKPLFGTQNDVYILSGTGTLGMEAAVSNFLEKDDEVVCLVNGKFGDRFYKIAQRYASPRLVEVEWGSSFDIEKVEEAITPNTKAITFVHNETSTGVKNPAREIGRIAQEHDCLLIMDGITSIGGDDVRVDEWGVDVAVLGSQKCIGIPPGLSFVSVSERAWEQLSDFRPFYCDLAAYRKSHAKLQTPYTPALSLFFALEEALHIIEEEGLERRIERHRRASSAIRAAMDALGIEMFPSIEPPSAYSNTVCAMKIPEGISDKELRGGLQQRGVFVSGGQEHLKGRIFRLGTMGNFTYREVLGALSVLEQVLYAHGLLSEMGRGVEAASKVIEE</sequence>
<comment type="caution">
    <text evidence="9">The sequence shown here is derived from an EMBL/GenBank/DDBJ whole genome shotgun (WGS) entry which is preliminary data.</text>
</comment>
<gene>
    <name evidence="9" type="ORF">HA299_00335</name>
</gene>
<protein>
    <submittedName>
        <fullName evidence="9">Alanine--glyoxylate aminotransferase family protein</fullName>
    </submittedName>
</protein>
<dbReference type="FunFam" id="3.40.640.10:FF:000027">
    <property type="entry name" value="Serine--pyruvate aminotransferase, mitochondrial"/>
    <property type="match status" value="1"/>
</dbReference>
<dbReference type="InterPro" id="IPR015421">
    <property type="entry name" value="PyrdxlP-dep_Trfase_major"/>
</dbReference>
<evidence type="ECO:0000313" key="10">
    <source>
        <dbReference type="Proteomes" id="UP000600363"/>
    </source>
</evidence>
<dbReference type="RefSeq" id="WP_042684326.1">
    <property type="nucleotide sequence ID" value="NZ_DUIH01000002.1"/>
</dbReference>
<name>A0A832VYW5_9EURY</name>
<evidence type="ECO:0000256" key="1">
    <source>
        <dbReference type="ARBA" id="ARBA00001933"/>
    </source>
</evidence>
<dbReference type="PANTHER" id="PTHR21152:SF24">
    <property type="entry name" value="ALANINE--GLYOXYLATE AMINOTRANSFERASE 1"/>
    <property type="match status" value="1"/>
</dbReference>
<keyword evidence="3 9" id="KW-0032">Aminotransferase</keyword>
<dbReference type="InterPro" id="IPR000192">
    <property type="entry name" value="Aminotrans_V_dom"/>
</dbReference>
<dbReference type="GO" id="GO:0019265">
    <property type="term" value="P:glycine biosynthetic process, by transamination of glyoxylate"/>
    <property type="evidence" value="ECO:0007669"/>
    <property type="project" value="TreeGrafter"/>
</dbReference>
<evidence type="ECO:0000256" key="2">
    <source>
        <dbReference type="ARBA" id="ARBA00009236"/>
    </source>
</evidence>
<dbReference type="InterPro" id="IPR020578">
    <property type="entry name" value="Aminotrans_V_PyrdxlP_BS"/>
</dbReference>
<dbReference type="GO" id="GO:0004760">
    <property type="term" value="F:L-serine-pyruvate transaminase activity"/>
    <property type="evidence" value="ECO:0007669"/>
    <property type="project" value="TreeGrafter"/>
</dbReference>
<dbReference type="PIRSF" id="PIRSF000524">
    <property type="entry name" value="SPT"/>
    <property type="match status" value="1"/>
</dbReference>
<dbReference type="PANTHER" id="PTHR21152">
    <property type="entry name" value="AMINOTRANSFERASE CLASS V"/>
    <property type="match status" value="1"/>
</dbReference>